<dbReference type="Proteomes" id="UP001276659">
    <property type="component" value="Unassembled WGS sequence"/>
</dbReference>
<evidence type="ECO:0000256" key="5">
    <source>
        <dbReference type="ARBA" id="ARBA00036066"/>
    </source>
</evidence>
<keyword evidence="4" id="KW-0560">Oxidoreductase</keyword>
<evidence type="ECO:0000256" key="6">
    <source>
        <dbReference type="ARBA" id="ARBA00037941"/>
    </source>
</evidence>
<proteinExistence type="inferred from homology"/>
<dbReference type="PANTHER" id="PTHR43104:SF4">
    <property type="entry name" value="L-2-HYDROXYGLUTARATE DEHYDROGENASE, MITOCHONDRIAL"/>
    <property type="match status" value="1"/>
</dbReference>
<dbReference type="Pfam" id="PF01266">
    <property type="entry name" value="DAO"/>
    <property type="match status" value="1"/>
</dbReference>
<comment type="similarity">
    <text evidence="6">Belongs to the L2HGDH family.</text>
</comment>
<name>A0AAD9ZDG3_9LECA</name>
<evidence type="ECO:0000313" key="10">
    <source>
        <dbReference type="EMBL" id="KAK3176521.1"/>
    </source>
</evidence>
<dbReference type="Gene3D" id="3.30.9.10">
    <property type="entry name" value="D-Amino Acid Oxidase, subunit A, domain 2"/>
    <property type="match status" value="1"/>
</dbReference>
<keyword evidence="3" id="KW-0274">FAD</keyword>
<organism evidence="10 11">
    <name type="scientific">Lepraria neglecta</name>
    <dbReference type="NCBI Taxonomy" id="209136"/>
    <lineage>
        <taxon>Eukaryota</taxon>
        <taxon>Fungi</taxon>
        <taxon>Dikarya</taxon>
        <taxon>Ascomycota</taxon>
        <taxon>Pezizomycotina</taxon>
        <taxon>Lecanoromycetes</taxon>
        <taxon>OSLEUM clade</taxon>
        <taxon>Lecanoromycetidae</taxon>
        <taxon>Lecanorales</taxon>
        <taxon>Lecanorineae</taxon>
        <taxon>Stereocaulaceae</taxon>
        <taxon>Lepraria</taxon>
    </lineage>
</organism>
<evidence type="ECO:0000256" key="8">
    <source>
        <dbReference type="ARBA" id="ARBA00041137"/>
    </source>
</evidence>
<dbReference type="PRINTS" id="PR00419">
    <property type="entry name" value="ADXRDTASE"/>
</dbReference>
<dbReference type="Gene3D" id="3.40.50.720">
    <property type="entry name" value="NAD(P)-binding Rossmann-like Domain"/>
    <property type="match status" value="1"/>
</dbReference>
<comment type="catalytic activity">
    <reaction evidence="5">
        <text>(S)-2-hydroxyglutarate + A = 2-oxoglutarate + AH2</text>
        <dbReference type="Rhea" id="RHEA:21252"/>
        <dbReference type="ChEBI" id="CHEBI:13193"/>
        <dbReference type="ChEBI" id="CHEBI:16782"/>
        <dbReference type="ChEBI" id="CHEBI:16810"/>
        <dbReference type="ChEBI" id="CHEBI:17499"/>
        <dbReference type="EC" id="1.1.99.2"/>
    </reaction>
</comment>
<dbReference type="GO" id="GO:0047545">
    <property type="term" value="F:(S)-2-hydroxyglutarate dehydrogenase activity"/>
    <property type="evidence" value="ECO:0007669"/>
    <property type="project" value="UniProtKB-EC"/>
</dbReference>
<dbReference type="PANTHER" id="PTHR43104">
    <property type="entry name" value="L-2-HYDROXYGLUTARATE DEHYDROGENASE, MITOCHONDRIAL"/>
    <property type="match status" value="1"/>
</dbReference>
<keyword evidence="11" id="KW-1185">Reference proteome</keyword>
<protein>
    <recommendedName>
        <fullName evidence="8">L-2-hydroxyglutarate dehydrogenase, mitochondrial</fullName>
        <ecNumber evidence="7">1.1.99.2</ecNumber>
    </recommendedName>
</protein>
<evidence type="ECO:0000256" key="3">
    <source>
        <dbReference type="ARBA" id="ARBA00022827"/>
    </source>
</evidence>
<evidence type="ECO:0000256" key="7">
    <source>
        <dbReference type="ARBA" id="ARBA00038878"/>
    </source>
</evidence>
<evidence type="ECO:0000313" key="11">
    <source>
        <dbReference type="Proteomes" id="UP001276659"/>
    </source>
</evidence>
<accession>A0AAD9ZDG3</accession>
<keyword evidence="2" id="KW-0285">Flavoprotein</keyword>
<dbReference type="EMBL" id="JASNWA010000004">
    <property type="protein sequence ID" value="KAK3176521.1"/>
    <property type="molecule type" value="Genomic_DNA"/>
</dbReference>
<dbReference type="SUPFAM" id="SSF51971">
    <property type="entry name" value="Nucleotide-binding domain"/>
    <property type="match status" value="1"/>
</dbReference>
<evidence type="ECO:0000256" key="4">
    <source>
        <dbReference type="ARBA" id="ARBA00023002"/>
    </source>
</evidence>
<gene>
    <name evidence="10" type="ORF">OEA41_007844</name>
</gene>
<dbReference type="SUPFAM" id="SSF51905">
    <property type="entry name" value="FAD/NAD(P)-binding domain"/>
    <property type="match status" value="1"/>
</dbReference>
<dbReference type="InterPro" id="IPR006076">
    <property type="entry name" value="FAD-dep_OxRdtase"/>
</dbReference>
<feature type="domain" description="FAD dependent oxidoreductase" evidence="9">
    <location>
        <begin position="544"/>
        <end position="914"/>
    </location>
</feature>
<dbReference type="AlphaFoldDB" id="A0AAD9ZDG3"/>
<evidence type="ECO:0000256" key="1">
    <source>
        <dbReference type="ARBA" id="ARBA00001974"/>
    </source>
</evidence>
<evidence type="ECO:0000259" key="9">
    <source>
        <dbReference type="Pfam" id="PF01266"/>
    </source>
</evidence>
<comment type="cofactor">
    <cofactor evidence="1">
        <name>FAD</name>
        <dbReference type="ChEBI" id="CHEBI:57692"/>
    </cofactor>
</comment>
<dbReference type="Gene3D" id="3.50.50.60">
    <property type="entry name" value="FAD/NAD(P)-binding domain"/>
    <property type="match status" value="2"/>
</dbReference>
<dbReference type="InterPro" id="IPR036188">
    <property type="entry name" value="FAD/NAD-bd_sf"/>
</dbReference>
<comment type="caution">
    <text evidence="10">The sequence shown here is derived from an EMBL/GenBank/DDBJ whole genome shotgun (WGS) entry which is preliminary data.</text>
</comment>
<dbReference type="EC" id="1.1.99.2" evidence="7"/>
<evidence type="ECO:0000256" key="2">
    <source>
        <dbReference type="ARBA" id="ARBA00022630"/>
    </source>
</evidence>
<sequence length="918" mass="100093">MSIARQALYVSRNPLSSYLLPKVSLQPIHLNQGRQNSHAVKDGRPFRMAVLGSGPAGFYTAYKVMSSIENAVVDMYEHLPVPYGLVRFGVAPDHPEVKNCQDKFEEVASSPRFNFIGNIDVGKGLPLASLREHYNAILFAYGATKDRKLGVPGEDSLKGIYSARDFVGWYNGLPEHAALAPDLGSGEEAVIIGQGNVALDVARTLLTDVDVLRKTDMTDYALATLLKSRVKRVRVVGRRGPMQAAFTIKEVRELLNLPSVSFRPIDPSLFPSNVAKLPRTPKRLTQLLLKGSSTPAVSAQKSWSLDFLLLPKQFHSSSADSNDLSAMTFSKNSLVGPDAFDSSARVEPADGETTFPTSLAFRSIGYKSEPIDGMKDLGIDFDERRGIIPNDGYGRITSLSSDGTGIPGMYCSGWVKRGPAGVIANTMEDAFSTAEAIAKDWESKQPFMAGGQGWDALRSEADQRGLRSVDWADWKKIDAAEMERGKGKGKPREKFASIHDMLRPQAGHTVPDMFTRALSRQLVRPCASRVFSTSLVRSADFTHVVIGAGAVGLAIARKLAERDGTSTLLIERHGAVGTETSSRNSEVIHAGIYYGPTSLKTKLCLRGKQMMYDLCEKQNIPYRNAKKWILAQNSEQHEGLVKTHDFAKSIGVPMQFISLDEARSREPDVLVREAVLESPTTGIVDSHTYMSYLESDFQSKGGDLACHTSVEFVEPLDSGSQGWKILTRSPSSSEVSLITADTIINSAGLAAVPLSNSILPPSRHVTPYYAKGSYYSYSAPMPRPKTLVYPAPTSGAAGLGTHLTMDMTGAIRFGPDVEWVDDPTDLSVNESRLPAALDEIETYMPSIRKEKVQLDYSGIRPKLGKGGAVWKGNGDGFLDFVIRTEEGYEGFVNLLGIESPGLTSSLAIAEMVDDLLYR</sequence>
<reference evidence="10" key="1">
    <citation type="submission" date="2022-11" db="EMBL/GenBank/DDBJ databases">
        <title>Chromosomal genome sequence assembly and mating type (MAT) locus characterization of the leprose asexual lichenized fungus Lepraria neglecta (Nyl.) Erichsen.</title>
        <authorList>
            <person name="Allen J.L."/>
            <person name="Pfeffer B."/>
        </authorList>
    </citation>
    <scope>NUCLEOTIDE SEQUENCE</scope>
    <source>
        <strain evidence="10">Allen 5258</strain>
    </source>
</reference>